<dbReference type="Proteomes" id="UP000671845">
    <property type="component" value="Chromosome"/>
</dbReference>
<evidence type="ECO:0000256" key="2">
    <source>
        <dbReference type="ARBA" id="ARBA00052296"/>
    </source>
</evidence>
<evidence type="ECO:0000256" key="1">
    <source>
        <dbReference type="ARBA" id="ARBA00011040"/>
    </source>
</evidence>
<evidence type="ECO:0000313" key="6">
    <source>
        <dbReference type="Proteomes" id="UP000671845"/>
    </source>
</evidence>
<dbReference type="PANTHER" id="PTHR10803">
    <property type="entry name" value="ARSENICAL PUMP-DRIVING ATPASE ARSENITE-TRANSLOCATING ATPASE"/>
    <property type="match status" value="1"/>
</dbReference>
<dbReference type="NCBIfam" id="TIGR00345">
    <property type="entry name" value="GET3_arsA_TRC40"/>
    <property type="match status" value="1"/>
</dbReference>
<dbReference type="InterPro" id="IPR016300">
    <property type="entry name" value="ATPase_ArsA/GET3"/>
</dbReference>
<dbReference type="InterPro" id="IPR025723">
    <property type="entry name" value="ArsA/GET3_ATPase-like"/>
</dbReference>
<comment type="catalytic activity">
    <reaction evidence="2">
        <text>arsenite(in) + ATP + H2O = arsenite(out) + ADP + phosphate + H(+)</text>
        <dbReference type="Rhea" id="RHEA:11348"/>
        <dbReference type="ChEBI" id="CHEBI:15377"/>
        <dbReference type="ChEBI" id="CHEBI:15378"/>
        <dbReference type="ChEBI" id="CHEBI:29242"/>
        <dbReference type="ChEBI" id="CHEBI:30616"/>
        <dbReference type="ChEBI" id="CHEBI:43474"/>
        <dbReference type="ChEBI" id="CHEBI:456216"/>
        <dbReference type="EC" id="7.3.2.7"/>
    </reaction>
</comment>
<keyword evidence="6" id="KW-1185">Reference proteome</keyword>
<dbReference type="Pfam" id="PF02374">
    <property type="entry name" value="ArsA_ATPase"/>
    <property type="match status" value="1"/>
</dbReference>
<proteinExistence type="inferred from homology"/>
<name>A0ABX7WIW0_9GAMM</name>
<protein>
    <recommendedName>
        <fullName evidence="3">arsenite-transporting ATPase</fullName>
        <ecNumber evidence="3">7.3.2.7</ecNumber>
    </recommendedName>
</protein>
<feature type="domain" description="ArsA/GET3 Anion-transporting ATPase-like" evidence="4">
    <location>
        <begin position="40"/>
        <end position="362"/>
    </location>
</feature>
<dbReference type="InterPro" id="IPR027417">
    <property type="entry name" value="P-loop_NTPase"/>
</dbReference>
<sequence>MEVAAPREGFTAPPHRPVAGLAAELASQLGRDVKQLLDKRLLWVGGKGGVGKTTVAASLAVLAARRERRVLVVSTDPAHSLGDAFDRELHDAPRRLLPNLDAMEIDPDAEVEAHLTRVTEQMRRYAAPEMMAELERQMRLTRQSPGTQEAALLERLSRIVTDDVGSYDLVIFDTAPTGHTLRLLTLPEAMAAWTDGLLAHNRKSEELGKVLSHLTPKRGRDVATPFDDPQEDPLSDLDERTRGVARTLMERRRLFHRARRRIENAEETGFLFVMTPERLPILETVRAVQALEAAKVPVAGAVVNRVIPADADGEFLRARRAQEASYLRRIDEQLAHLPRLRLPLLPSDILGLPALEALADRLEGLGF</sequence>
<comment type="similarity">
    <text evidence="1">Belongs to the arsA ATPase family.</text>
</comment>
<dbReference type="CDD" id="cd02035">
    <property type="entry name" value="ArsA"/>
    <property type="match status" value="1"/>
</dbReference>
<gene>
    <name evidence="5" type="ORF">HNO53_12340</name>
</gene>
<dbReference type="EMBL" id="CP053383">
    <property type="protein sequence ID" value="QTP59437.1"/>
    <property type="molecule type" value="Genomic_DNA"/>
</dbReference>
<evidence type="ECO:0000313" key="5">
    <source>
        <dbReference type="EMBL" id="QTP59437.1"/>
    </source>
</evidence>
<reference evidence="5 6" key="1">
    <citation type="journal article" date="2021" name="Front. Microbiol.">
        <title>Aerobic Denitrification and Heterotrophic Sulfur Oxidation in the Genus Halomonas Revealed by Six Novel Species Characterizations and Genome-Based Analysis.</title>
        <authorList>
            <person name="Wang L."/>
            <person name="Shao Z."/>
        </authorList>
    </citation>
    <scope>NUCLEOTIDE SEQUENCE [LARGE SCALE GENOMIC DNA]</scope>
    <source>
        <strain evidence="5 6">MCCC 1A13718</strain>
    </source>
</reference>
<dbReference type="SUPFAM" id="SSF52540">
    <property type="entry name" value="P-loop containing nucleoside triphosphate hydrolases"/>
    <property type="match status" value="1"/>
</dbReference>
<dbReference type="PANTHER" id="PTHR10803:SF3">
    <property type="entry name" value="ATPASE GET3"/>
    <property type="match status" value="1"/>
</dbReference>
<accession>A0ABX7WIW0</accession>
<evidence type="ECO:0000256" key="3">
    <source>
        <dbReference type="ARBA" id="ARBA00066752"/>
    </source>
</evidence>
<evidence type="ECO:0000259" key="4">
    <source>
        <dbReference type="Pfam" id="PF02374"/>
    </source>
</evidence>
<dbReference type="Gene3D" id="3.40.50.300">
    <property type="entry name" value="P-loop containing nucleotide triphosphate hydrolases"/>
    <property type="match status" value="1"/>
</dbReference>
<organism evidence="5 6">
    <name type="scientific">Halomonas sulfidivorans</name>
    <dbReference type="NCBI Taxonomy" id="2733488"/>
    <lineage>
        <taxon>Bacteria</taxon>
        <taxon>Pseudomonadati</taxon>
        <taxon>Pseudomonadota</taxon>
        <taxon>Gammaproteobacteria</taxon>
        <taxon>Oceanospirillales</taxon>
        <taxon>Halomonadaceae</taxon>
        <taxon>Halomonas</taxon>
    </lineage>
</organism>
<dbReference type="EC" id="7.3.2.7" evidence="3"/>